<dbReference type="InterPro" id="IPR000866">
    <property type="entry name" value="AhpC/TSA"/>
</dbReference>
<protein>
    <recommendedName>
        <fullName evidence="3">thioredoxin-dependent peroxiredoxin</fullName>
        <ecNumber evidence="3">1.11.1.24</ecNumber>
    </recommendedName>
    <alternativeName>
        <fullName evidence="9">Thioredoxin peroxidase</fullName>
    </alternativeName>
    <alternativeName>
        <fullName evidence="11">Thioredoxin-dependent peroxiredoxin Bcp</fullName>
    </alternativeName>
</protein>
<dbReference type="PANTHER" id="PTHR42801:SF4">
    <property type="entry name" value="AHPC_TSA FAMILY PROTEIN"/>
    <property type="match status" value="1"/>
</dbReference>
<dbReference type="GO" id="GO:0034599">
    <property type="term" value="P:cellular response to oxidative stress"/>
    <property type="evidence" value="ECO:0007669"/>
    <property type="project" value="TreeGrafter"/>
</dbReference>
<comment type="subunit">
    <text evidence="2">Monomer.</text>
</comment>
<dbReference type="Gene3D" id="3.40.30.10">
    <property type="entry name" value="Glutaredoxin"/>
    <property type="match status" value="1"/>
</dbReference>
<evidence type="ECO:0000256" key="13">
    <source>
        <dbReference type="SAM" id="MobiDB-lite"/>
    </source>
</evidence>
<feature type="compositionally biased region" description="Low complexity" evidence="13">
    <location>
        <begin position="11"/>
        <end position="32"/>
    </location>
</feature>
<dbReference type="EMBL" id="FMAE01000004">
    <property type="protein sequence ID" value="SCB31801.1"/>
    <property type="molecule type" value="Genomic_DNA"/>
</dbReference>
<evidence type="ECO:0000256" key="1">
    <source>
        <dbReference type="ARBA" id="ARBA00003330"/>
    </source>
</evidence>
<evidence type="ECO:0000256" key="5">
    <source>
        <dbReference type="ARBA" id="ARBA00022862"/>
    </source>
</evidence>
<evidence type="ECO:0000256" key="2">
    <source>
        <dbReference type="ARBA" id="ARBA00011245"/>
    </source>
</evidence>
<dbReference type="FunFam" id="3.40.30.10:FF:000007">
    <property type="entry name" value="Thioredoxin-dependent thiol peroxidase"/>
    <property type="match status" value="1"/>
</dbReference>
<keyword evidence="4" id="KW-0575">Peroxidase</keyword>
<dbReference type="CDD" id="cd03017">
    <property type="entry name" value="PRX_BCP"/>
    <property type="match status" value="1"/>
</dbReference>
<dbReference type="GO" id="GO:0045454">
    <property type="term" value="P:cell redox homeostasis"/>
    <property type="evidence" value="ECO:0007669"/>
    <property type="project" value="TreeGrafter"/>
</dbReference>
<evidence type="ECO:0000256" key="12">
    <source>
        <dbReference type="ARBA" id="ARBA00049091"/>
    </source>
</evidence>
<organism evidence="15 16">
    <name type="scientific">Bradyrhizobium yuanmingense</name>
    <dbReference type="NCBI Taxonomy" id="108015"/>
    <lineage>
        <taxon>Bacteria</taxon>
        <taxon>Pseudomonadati</taxon>
        <taxon>Pseudomonadota</taxon>
        <taxon>Alphaproteobacteria</taxon>
        <taxon>Hyphomicrobiales</taxon>
        <taxon>Nitrobacteraceae</taxon>
        <taxon>Bradyrhizobium</taxon>
    </lineage>
</organism>
<comment type="similarity">
    <text evidence="10">Belongs to the peroxiredoxin family. BCP/PrxQ subfamily.</text>
</comment>
<evidence type="ECO:0000256" key="7">
    <source>
        <dbReference type="ARBA" id="ARBA00023157"/>
    </source>
</evidence>
<feature type="compositionally biased region" description="Low complexity" evidence="13">
    <location>
        <begin position="59"/>
        <end position="80"/>
    </location>
</feature>
<evidence type="ECO:0000256" key="4">
    <source>
        <dbReference type="ARBA" id="ARBA00022559"/>
    </source>
</evidence>
<dbReference type="Pfam" id="PF00578">
    <property type="entry name" value="AhpC-TSA"/>
    <property type="match status" value="1"/>
</dbReference>
<evidence type="ECO:0000313" key="15">
    <source>
        <dbReference type="EMBL" id="SCB31801.1"/>
    </source>
</evidence>
<dbReference type="InterPro" id="IPR036249">
    <property type="entry name" value="Thioredoxin-like_sf"/>
</dbReference>
<evidence type="ECO:0000259" key="14">
    <source>
        <dbReference type="PROSITE" id="PS51352"/>
    </source>
</evidence>
<feature type="domain" description="Thioredoxin" evidence="14">
    <location>
        <begin position="82"/>
        <end position="233"/>
    </location>
</feature>
<sequence>MSKKSRKKSSKTPSGSPTAAKKSAKTRASTQTRSAKTQRTPARKSAATVAKAGSHKAASKQLKSSKSASSPAAAKSGLKSGLAEGQKAPAFRLPRDGGDVVTLADYAGRKLVLFFYPRADTPGCTREAIDFTRLAGAFAAAGTAVLGISADPLRAQEKFRDKHKLGVPLISDETHEMLEAYGAWGEKSMYGKSFLGILRTTVLVGTDGKVARIWRNVRVDGHADEVLEAARSL</sequence>
<comment type="catalytic activity">
    <reaction evidence="12">
        <text>a hydroperoxide + [thioredoxin]-dithiol = an alcohol + [thioredoxin]-disulfide + H2O</text>
        <dbReference type="Rhea" id="RHEA:62620"/>
        <dbReference type="Rhea" id="RHEA-COMP:10698"/>
        <dbReference type="Rhea" id="RHEA-COMP:10700"/>
        <dbReference type="ChEBI" id="CHEBI:15377"/>
        <dbReference type="ChEBI" id="CHEBI:29950"/>
        <dbReference type="ChEBI" id="CHEBI:30879"/>
        <dbReference type="ChEBI" id="CHEBI:35924"/>
        <dbReference type="ChEBI" id="CHEBI:50058"/>
        <dbReference type="EC" id="1.11.1.24"/>
    </reaction>
</comment>
<dbReference type="SUPFAM" id="SSF52833">
    <property type="entry name" value="Thioredoxin-like"/>
    <property type="match status" value="1"/>
</dbReference>
<keyword evidence="6" id="KW-0560">Oxidoreductase</keyword>
<dbReference type="GO" id="GO:0005737">
    <property type="term" value="C:cytoplasm"/>
    <property type="evidence" value="ECO:0007669"/>
    <property type="project" value="TreeGrafter"/>
</dbReference>
<evidence type="ECO:0000256" key="10">
    <source>
        <dbReference type="ARBA" id="ARBA00038489"/>
    </source>
</evidence>
<evidence type="ECO:0000256" key="11">
    <source>
        <dbReference type="ARBA" id="ARBA00042639"/>
    </source>
</evidence>
<comment type="function">
    <text evidence="1">Thiol-specific peroxidase that catalyzes the reduction of hydrogen peroxide and organic hydroperoxides to water and alcohols, respectively. Plays a role in cell protection against oxidative stress by detoxifying peroxides and as sensor of hydrogen peroxide-mediated signaling events.</text>
</comment>
<evidence type="ECO:0000256" key="9">
    <source>
        <dbReference type="ARBA" id="ARBA00032824"/>
    </source>
</evidence>
<feature type="region of interest" description="Disordered" evidence="13">
    <location>
        <begin position="1"/>
        <end position="83"/>
    </location>
</feature>
<gene>
    <name evidence="15" type="ORF">GA0061099_1004680</name>
</gene>
<reference evidence="15 16" key="1">
    <citation type="submission" date="2016-08" db="EMBL/GenBank/DDBJ databases">
        <authorList>
            <person name="Seilhamer J.J."/>
        </authorList>
    </citation>
    <scope>NUCLEOTIDE SEQUENCE [LARGE SCALE GENOMIC DNA]</scope>
    <source>
        <strain evidence="15 16">CCBAU 10071</strain>
    </source>
</reference>
<keyword evidence="7" id="KW-1015">Disulfide bond</keyword>
<dbReference type="InterPro" id="IPR013766">
    <property type="entry name" value="Thioredoxin_domain"/>
</dbReference>
<dbReference type="PROSITE" id="PS51352">
    <property type="entry name" value="THIOREDOXIN_2"/>
    <property type="match status" value="1"/>
</dbReference>
<evidence type="ECO:0000256" key="6">
    <source>
        <dbReference type="ARBA" id="ARBA00023002"/>
    </source>
</evidence>
<accession>A0A1C3VVL6</accession>
<keyword evidence="5" id="KW-0049">Antioxidant</keyword>
<evidence type="ECO:0000256" key="8">
    <source>
        <dbReference type="ARBA" id="ARBA00023284"/>
    </source>
</evidence>
<dbReference type="PANTHER" id="PTHR42801">
    <property type="entry name" value="THIOREDOXIN-DEPENDENT PEROXIDE REDUCTASE"/>
    <property type="match status" value="1"/>
</dbReference>
<dbReference type="RefSeq" id="WP_074447901.1">
    <property type="nucleotide sequence ID" value="NZ_FMAE01000004.1"/>
</dbReference>
<evidence type="ECO:0000256" key="3">
    <source>
        <dbReference type="ARBA" id="ARBA00013017"/>
    </source>
</evidence>
<keyword evidence="8" id="KW-0676">Redox-active center</keyword>
<dbReference type="InterPro" id="IPR050924">
    <property type="entry name" value="Peroxiredoxin_BCP/PrxQ"/>
</dbReference>
<proteinExistence type="inferred from homology"/>
<feature type="compositionally biased region" description="Basic residues" evidence="13">
    <location>
        <begin position="1"/>
        <end position="10"/>
    </location>
</feature>
<dbReference type="AlphaFoldDB" id="A0A1C3VVL6"/>
<dbReference type="EC" id="1.11.1.24" evidence="3"/>
<dbReference type="Proteomes" id="UP000183174">
    <property type="component" value="Unassembled WGS sequence"/>
</dbReference>
<dbReference type="GO" id="GO:0008379">
    <property type="term" value="F:thioredoxin peroxidase activity"/>
    <property type="evidence" value="ECO:0007669"/>
    <property type="project" value="TreeGrafter"/>
</dbReference>
<evidence type="ECO:0000313" key="16">
    <source>
        <dbReference type="Proteomes" id="UP000183174"/>
    </source>
</evidence>
<name>A0A1C3VVL6_9BRAD</name>